<proteinExistence type="predicted"/>
<sequence>MSIRCVVCKEEIKDNDLVKMDADDTLTHVRCIHLKGKILKEINTYHNLKVKYPLIFKQN</sequence>
<dbReference type="Proteomes" id="UP001342826">
    <property type="component" value="Unassembled WGS sequence"/>
</dbReference>
<protein>
    <submittedName>
        <fullName evidence="1">Uncharacterized protein</fullName>
    </submittedName>
</protein>
<organism evidence="1 2">
    <name type="scientific">Metabacillus fastidiosus</name>
    <dbReference type="NCBI Taxonomy" id="1458"/>
    <lineage>
        <taxon>Bacteria</taxon>
        <taxon>Bacillati</taxon>
        <taxon>Bacillota</taxon>
        <taxon>Bacilli</taxon>
        <taxon>Bacillales</taxon>
        <taxon>Bacillaceae</taxon>
        <taxon>Metabacillus</taxon>
    </lineage>
</organism>
<comment type="caution">
    <text evidence="1">The sequence shown here is derived from an EMBL/GenBank/DDBJ whole genome shotgun (WGS) entry which is preliminary data.</text>
</comment>
<name>A0ABU6NTV5_9BACI</name>
<gene>
    <name evidence="1" type="ORF">P9271_01990</name>
</gene>
<dbReference type="RefSeq" id="WP_066234835.1">
    <property type="nucleotide sequence ID" value="NZ_JARTFQ010000005.1"/>
</dbReference>
<dbReference type="GeneID" id="301142947"/>
<keyword evidence="2" id="KW-1185">Reference proteome</keyword>
<reference evidence="1 2" key="1">
    <citation type="submission" date="2023-03" db="EMBL/GenBank/DDBJ databases">
        <title>Bacillus Genome Sequencing.</title>
        <authorList>
            <person name="Dunlap C."/>
        </authorList>
    </citation>
    <scope>NUCLEOTIDE SEQUENCE [LARGE SCALE GENOMIC DNA]</scope>
    <source>
        <strain evidence="1 2">NRS-1717</strain>
    </source>
</reference>
<accession>A0ABU6NTV5</accession>
<evidence type="ECO:0000313" key="1">
    <source>
        <dbReference type="EMBL" id="MED4400128.1"/>
    </source>
</evidence>
<evidence type="ECO:0000313" key="2">
    <source>
        <dbReference type="Proteomes" id="UP001342826"/>
    </source>
</evidence>
<dbReference type="EMBL" id="JARTFS010000001">
    <property type="protein sequence ID" value="MED4400128.1"/>
    <property type="molecule type" value="Genomic_DNA"/>
</dbReference>